<dbReference type="GO" id="GO:0004674">
    <property type="term" value="F:protein serine/threonine kinase activity"/>
    <property type="evidence" value="ECO:0007669"/>
    <property type="project" value="UniProtKB-KW"/>
</dbReference>
<organism evidence="12">
    <name type="scientific">Petromyzon marinus</name>
    <name type="common">Sea lamprey</name>
    <dbReference type="NCBI Taxonomy" id="7757"/>
    <lineage>
        <taxon>Eukaryota</taxon>
        <taxon>Metazoa</taxon>
        <taxon>Chordata</taxon>
        <taxon>Craniata</taxon>
        <taxon>Vertebrata</taxon>
        <taxon>Cyclostomata</taxon>
        <taxon>Hyperoartia</taxon>
        <taxon>Petromyzontiformes</taxon>
        <taxon>Petromyzontidae</taxon>
        <taxon>Petromyzon</taxon>
    </lineage>
</organism>
<evidence type="ECO:0000313" key="12">
    <source>
        <dbReference type="Ensembl" id="ENSPMAP00000009220.1"/>
    </source>
</evidence>
<feature type="region of interest" description="Disordered" evidence="9">
    <location>
        <begin position="1"/>
        <end position="44"/>
    </location>
</feature>
<dbReference type="GO" id="GO:0035556">
    <property type="term" value="P:intracellular signal transduction"/>
    <property type="evidence" value="ECO:0007669"/>
    <property type="project" value="TreeGrafter"/>
</dbReference>
<evidence type="ECO:0000256" key="9">
    <source>
        <dbReference type="SAM" id="MobiDB-lite"/>
    </source>
</evidence>
<proteinExistence type="inferred from homology"/>
<evidence type="ECO:0000256" key="4">
    <source>
        <dbReference type="ARBA" id="ARBA00022777"/>
    </source>
</evidence>
<dbReference type="AlphaFoldDB" id="S4RVI0"/>
<sequence length="465" mass="50500">GRSRKASSWHSALRFKKRGVVRDKDGPRHENGPRRAREANMPSGKVSVKLQNQKVAHEAAPQVVAPLLDVVCAAGSEAAFRCTVRGDPAVPATWTGPAGEALATGGRFVVHSGEGGERCLRICGVCEQDAGKYTCGLGTATTAATLTVQDSENEDMQIEFKENFESCFVELSEIGRGRFSTVRRCRSVAGGGGDGGDTEPELAVKVIGKQLRGRDEVCREACVLRSLSHPQVPRLLHAFEGPAAFMLVQELVEGPRLLDYLVKQGLATERKVAGYVRDTLGILCYLHSCNVAHLDVKPENLLLECRASPPSVRLVDFGDCLRVSHQRRTRQPCGVPEFSAPELVLGESVGPAADVWSVGVLAYVMLSGVSPFLEDSAEETCLNISRLDYCFPEHYFADVSAQAKEFITALLRGSPGKRPRAQACLKQAWLASPTKEDPLLDTSRLASFVERRQHQNDARPLSGIK</sequence>
<dbReference type="InterPro" id="IPR013783">
    <property type="entry name" value="Ig-like_fold"/>
</dbReference>
<dbReference type="Ensembl" id="ENSPMAT00000009260.1">
    <property type="protein sequence ID" value="ENSPMAP00000009220.1"/>
    <property type="gene ID" value="ENSPMAG00000008376.1"/>
</dbReference>
<dbReference type="PANTHER" id="PTHR24342">
    <property type="entry name" value="SERINE/THREONINE-PROTEIN KINASE 17"/>
    <property type="match status" value="1"/>
</dbReference>
<dbReference type="InterPro" id="IPR017441">
    <property type="entry name" value="Protein_kinase_ATP_BS"/>
</dbReference>
<keyword evidence="3 7" id="KW-0547">Nucleotide-binding</keyword>
<dbReference type="InterPro" id="IPR011009">
    <property type="entry name" value="Kinase-like_dom_sf"/>
</dbReference>
<dbReference type="PROSITE" id="PS50835">
    <property type="entry name" value="IG_LIKE"/>
    <property type="match status" value="1"/>
</dbReference>
<evidence type="ECO:0000256" key="1">
    <source>
        <dbReference type="ARBA" id="ARBA00022527"/>
    </source>
</evidence>
<evidence type="ECO:0000259" key="10">
    <source>
        <dbReference type="PROSITE" id="PS50011"/>
    </source>
</evidence>
<evidence type="ECO:0000256" key="7">
    <source>
        <dbReference type="PROSITE-ProRule" id="PRU10141"/>
    </source>
</evidence>
<dbReference type="SUPFAM" id="SSF56112">
    <property type="entry name" value="Protein kinase-like (PK-like)"/>
    <property type="match status" value="1"/>
</dbReference>
<dbReference type="OMA" id="TRTENEW"/>
<evidence type="ECO:0000256" key="5">
    <source>
        <dbReference type="ARBA" id="ARBA00022840"/>
    </source>
</evidence>
<keyword evidence="2" id="KW-0808">Transferase</keyword>
<dbReference type="InterPro" id="IPR007110">
    <property type="entry name" value="Ig-like_dom"/>
</dbReference>
<feature type="domain" description="Ig-like" evidence="11">
    <location>
        <begin position="61"/>
        <end position="147"/>
    </location>
</feature>
<dbReference type="Gene3D" id="1.10.510.10">
    <property type="entry name" value="Transferase(Phosphotransferase) domain 1"/>
    <property type="match status" value="1"/>
</dbReference>
<evidence type="ECO:0000256" key="3">
    <source>
        <dbReference type="ARBA" id="ARBA00022741"/>
    </source>
</evidence>
<dbReference type="InterPro" id="IPR036179">
    <property type="entry name" value="Ig-like_dom_sf"/>
</dbReference>
<feature type="binding site" evidence="7">
    <location>
        <position position="205"/>
    </location>
    <ligand>
        <name>ATP</name>
        <dbReference type="ChEBI" id="CHEBI:30616"/>
    </ligand>
</feature>
<protein>
    <recommendedName>
        <fullName evidence="13">Protein kinase domain-containing protein</fullName>
    </recommendedName>
</protein>
<dbReference type="GO" id="GO:0005524">
    <property type="term" value="F:ATP binding"/>
    <property type="evidence" value="ECO:0007669"/>
    <property type="project" value="UniProtKB-UniRule"/>
</dbReference>
<name>S4RVI0_PETMA</name>
<evidence type="ECO:0000256" key="8">
    <source>
        <dbReference type="RuleBase" id="RU000304"/>
    </source>
</evidence>
<dbReference type="SUPFAM" id="SSF48726">
    <property type="entry name" value="Immunoglobulin"/>
    <property type="match status" value="1"/>
</dbReference>
<dbReference type="Pfam" id="PF00069">
    <property type="entry name" value="Pkinase"/>
    <property type="match status" value="1"/>
</dbReference>
<evidence type="ECO:0008006" key="13">
    <source>
        <dbReference type="Google" id="ProtNLM"/>
    </source>
</evidence>
<dbReference type="Gene3D" id="3.30.200.20">
    <property type="entry name" value="Phosphorylase Kinase, domain 1"/>
    <property type="match status" value="1"/>
</dbReference>
<dbReference type="GeneTree" id="ENSGT00940000166969"/>
<feature type="domain" description="Protein kinase" evidence="10">
    <location>
        <begin position="168"/>
        <end position="430"/>
    </location>
</feature>
<dbReference type="PROSITE" id="PS00108">
    <property type="entry name" value="PROTEIN_KINASE_ST"/>
    <property type="match status" value="1"/>
</dbReference>
<dbReference type="InterPro" id="IPR003599">
    <property type="entry name" value="Ig_sub"/>
</dbReference>
<dbReference type="GO" id="GO:0043065">
    <property type="term" value="P:positive regulation of apoptotic process"/>
    <property type="evidence" value="ECO:0007669"/>
    <property type="project" value="TreeGrafter"/>
</dbReference>
<feature type="compositionally biased region" description="Basic residues" evidence="9">
    <location>
        <begin position="1"/>
        <end position="19"/>
    </location>
</feature>
<dbReference type="Pfam" id="PF07679">
    <property type="entry name" value="I-set"/>
    <property type="match status" value="1"/>
</dbReference>
<dbReference type="InterPro" id="IPR000719">
    <property type="entry name" value="Prot_kinase_dom"/>
</dbReference>
<keyword evidence="1 8" id="KW-0723">Serine/threonine-protein kinase</keyword>
<keyword evidence="5 7" id="KW-0067">ATP-binding</keyword>
<keyword evidence="4" id="KW-0418">Kinase</keyword>
<feature type="compositionally biased region" description="Basic and acidic residues" evidence="9">
    <location>
        <begin position="20"/>
        <end position="38"/>
    </location>
</feature>
<keyword evidence="6" id="KW-0393">Immunoglobulin domain</keyword>
<evidence type="ECO:0000259" key="11">
    <source>
        <dbReference type="PROSITE" id="PS50835"/>
    </source>
</evidence>
<dbReference type="InterPro" id="IPR013098">
    <property type="entry name" value="Ig_I-set"/>
</dbReference>
<dbReference type="PROSITE" id="PS50011">
    <property type="entry name" value="PROTEIN_KINASE_DOM"/>
    <property type="match status" value="1"/>
</dbReference>
<dbReference type="PANTHER" id="PTHR24342:SF21">
    <property type="entry name" value="TRIO RHO GUANINE NUCLEOTIDE EXCHANGE FACTOR"/>
    <property type="match status" value="1"/>
</dbReference>
<reference evidence="12" key="2">
    <citation type="submission" date="2025-09" db="UniProtKB">
        <authorList>
            <consortium name="Ensembl"/>
        </authorList>
    </citation>
    <scope>IDENTIFICATION</scope>
</reference>
<dbReference type="HOGENOM" id="CLU_000288_76_3_1"/>
<evidence type="ECO:0000256" key="6">
    <source>
        <dbReference type="ARBA" id="ARBA00023319"/>
    </source>
</evidence>
<dbReference type="STRING" id="7757.ENSPMAP00000009220"/>
<dbReference type="PROSITE" id="PS00107">
    <property type="entry name" value="PROTEIN_KINASE_ATP"/>
    <property type="match status" value="1"/>
</dbReference>
<dbReference type="InterPro" id="IPR008271">
    <property type="entry name" value="Ser/Thr_kinase_AS"/>
</dbReference>
<dbReference type="SMART" id="SM00220">
    <property type="entry name" value="S_TKc"/>
    <property type="match status" value="1"/>
</dbReference>
<comment type="similarity">
    <text evidence="8">Belongs to the protein kinase superfamily.</text>
</comment>
<dbReference type="Gene3D" id="2.60.40.10">
    <property type="entry name" value="Immunoglobulins"/>
    <property type="match status" value="1"/>
</dbReference>
<dbReference type="SMART" id="SM00409">
    <property type="entry name" value="IG"/>
    <property type="match status" value="1"/>
</dbReference>
<reference evidence="12" key="1">
    <citation type="submission" date="2025-08" db="UniProtKB">
        <authorList>
            <consortium name="Ensembl"/>
        </authorList>
    </citation>
    <scope>IDENTIFICATION</scope>
</reference>
<accession>S4RVI0</accession>
<dbReference type="GO" id="GO:0005634">
    <property type="term" value="C:nucleus"/>
    <property type="evidence" value="ECO:0007669"/>
    <property type="project" value="TreeGrafter"/>
</dbReference>
<evidence type="ECO:0000256" key="2">
    <source>
        <dbReference type="ARBA" id="ARBA00022679"/>
    </source>
</evidence>